<accession>A0A923KN95</accession>
<organism evidence="6 7">
    <name type="scientific">Hyunsoonleella aquatilis</name>
    <dbReference type="NCBI Taxonomy" id="2762758"/>
    <lineage>
        <taxon>Bacteria</taxon>
        <taxon>Pseudomonadati</taxon>
        <taxon>Bacteroidota</taxon>
        <taxon>Flavobacteriia</taxon>
        <taxon>Flavobacteriales</taxon>
        <taxon>Flavobacteriaceae</taxon>
    </lineage>
</organism>
<comment type="caution">
    <text evidence="6">The sequence shown here is derived from an EMBL/GenBank/DDBJ whole genome shotgun (WGS) entry which is preliminary data.</text>
</comment>
<evidence type="ECO:0000313" key="6">
    <source>
        <dbReference type="EMBL" id="MBC3759905.1"/>
    </source>
</evidence>
<comment type="cofactor">
    <cofactor evidence="1">
        <name>Zn(2+)</name>
        <dbReference type="ChEBI" id="CHEBI:29105"/>
    </cofactor>
</comment>
<evidence type="ECO:0000256" key="1">
    <source>
        <dbReference type="ARBA" id="ARBA00001947"/>
    </source>
</evidence>
<evidence type="ECO:0000256" key="4">
    <source>
        <dbReference type="ARBA" id="ARBA00022833"/>
    </source>
</evidence>
<dbReference type="Pfam" id="PF24827">
    <property type="entry name" value="AstE_AspA_cat"/>
    <property type="match status" value="1"/>
</dbReference>
<dbReference type="InterPro" id="IPR050178">
    <property type="entry name" value="AspA/AstE_fam"/>
</dbReference>
<dbReference type="GO" id="GO:0016788">
    <property type="term" value="F:hydrolase activity, acting on ester bonds"/>
    <property type="evidence" value="ECO:0007669"/>
    <property type="project" value="InterPro"/>
</dbReference>
<dbReference type="GO" id="GO:0005829">
    <property type="term" value="C:cytosol"/>
    <property type="evidence" value="ECO:0007669"/>
    <property type="project" value="TreeGrafter"/>
</dbReference>
<evidence type="ECO:0000313" key="7">
    <source>
        <dbReference type="Proteomes" id="UP000656244"/>
    </source>
</evidence>
<dbReference type="InterPro" id="IPR055438">
    <property type="entry name" value="AstE_AspA_cat"/>
</dbReference>
<evidence type="ECO:0000256" key="2">
    <source>
        <dbReference type="ARBA" id="ARBA00022723"/>
    </source>
</evidence>
<keyword evidence="7" id="KW-1185">Reference proteome</keyword>
<sequence>MPQTQTMTRVLFKIEKSADAPTIVFFAGIHGNEKAGVIALNHVYKSLDKSQLKGNVYGILGNIKALEKEQRFIDTDLNRLWTKHRIDKIFSKEHPNTEELQLITLYNLLQNILKSNTGPLYFIDLHTTSSKTLPFITINDAMINRAFSKQFPVPIVLGIEEYLEGALLSYINTLGYVSIGFESGQHTDAASVENNIAFINLVLMNTGILEKEKIDFDAHFQTLVKASEGARRFFEIVHLLRIRPNDEFKMKEGFKSFQRIAKGTPLAFLNGTEIQSGHDGHIFMPLYQKRGGEGFFIIKPIPQFFLKLSRILRRFKVDGLLIALPGIYWHDKYAGVLKSNLRVTRFLAKPIFHLLGYRNRRVTEDFVYLYNRERIAKLSLYKNTQWARAERL</sequence>
<reference evidence="6" key="1">
    <citation type="submission" date="2020-08" db="EMBL/GenBank/DDBJ databases">
        <title>Hyunsoonleella sp. strain SJ7 genome sequencing and assembly.</title>
        <authorList>
            <person name="Kim I."/>
        </authorList>
    </citation>
    <scope>NUCLEOTIDE SEQUENCE</scope>
    <source>
        <strain evidence="6">SJ7</strain>
    </source>
</reference>
<keyword evidence="2" id="KW-0479">Metal-binding</keyword>
<dbReference type="PANTHER" id="PTHR15162">
    <property type="entry name" value="ASPARTOACYLASE"/>
    <property type="match status" value="1"/>
</dbReference>
<dbReference type="Gene3D" id="3.40.630.10">
    <property type="entry name" value="Zn peptidases"/>
    <property type="match status" value="1"/>
</dbReference>
<dbReference type="EMBL" id="JACNMF010000006">
    <property type="protein sequence ID" value="MBC3759905.1"/>
    <property type="molecule type" value="Genomic_DNA"/>
</dbReference>
<evidence type="ECO:0000256" key="3">
    <source>
        <dbReference type="ARBA" id="ARBA00022801"/>
    </source>
</evidence>
<dbReference type="AlphaFoldDB" id="A0A923KN95"/>
<dbReference type="SUPFAM" id="SSF53187">
    <property type="entry name" value="Zn-dependent exopeptidases"/>
    <property type="match status" value="1"/>
</dbReference>
<gene>
    <name evidence="6" type="ORF">H7U19_15945</name>
</gene>
<evidence type="ECO:0000259" key="5">
    <source>
        <dbReference type="Pfam" id="PF24827"/>
    </source>
</evidence>
<dbReference type="Proteomes" id="UP000656244">
    <property type="component" value="Unassembled WGS sequence"/>
</dbReference>
<protein>
    <submittedName>
        <fullName evidence="6">Succinylglutamate desuccinylase/aspartoacylase family protein</fullName>
    </submittedName>
</protein>
<keyword evidence="3" id="KW-0378">Hydrolase</keyword>
<feature type="domain" description="Succinylglutamate desuccinylase/Aspartoacylase catalytic" evidence="5">
    <location>
        <begin position="20"/>
        <end position="185"/>
    </location>
</feature>
<name>A0A923KN95_9FLAO</name>
<dbReference type="GO" id="GO:0046872">
    <property type="term" value="F:metal ion binding"/>
    <property type="evidence" value="ECO:0007669"/>
    <property type="project" value="UniProtKB-KW"/>
</dbReference>
<dbReference type="PANTHER" id="PTHR15162:SF7">
    <property type="entry name" value="SUCCINYLGLUTAMATE DESUCCINYLASE"/>
    <property type="match status" value="1"/>
</dbReference>
<keyword evidence="4" id="KW-0862">Zinc</keyword>
<proteinExistence type="predicted"/>